<dbReference type="EMBL" id="AP026074">
    <property type="protein sequence ID" value="BDM74354.1"/>
    <property type="molecule type" value="Genomic_DNA"/>
</dbReference>
<dbReference type="InterPro" id="IPR039708">
    <property type="entry name" value="MT1774/Rv1733c-like"/>
</dbReference>
<evidence type="ECO:0000313" key="2">
    <source>
        <dbReference type="Proteomes" id="UP001059597"/>
    </source>
</evidence>
<dbReference type="PANTHER" id="PTHR42305:SF1">
    <property type="entry name" value="MEMBRANE PROTEIN RV1733C-RELATED"/>
    <property type="match status" value="1"/>
</dbReference>
<accession>A0ABN6R7K5</accession>
<organism evidence="1 2">
    <name type="scientific">Streptomyces nigrescens</name>
    <dbReference type="NCBI Taxonomy" id="1920"/>
    <lineage>
        <taxon>Bacteria</taxon>
        <taxon>Bacillati</taxon>
        <taxon>Actinomycetota</taxon>
        <taxon>Actinomycetes</taxon>
        <taxon>Kitasatosporales</taxon>
        <taxon>Streptomycetaceae</taxon>
        <taxon>Streptomyces</taxon>
    </lineage>
</organism>
<sequence>MPLTKIRWLWLRNPLKRGTDVAESWLLLATGLLIAVLAPAAGVTAAGAVSHAAEQQSRASVPVTAVLTEDAPTAIGVDTPGGTAGRVHATVRWTAGDGTVRTGVTAVQPGLRAGDRTTARVDRHGSLLTDPVTPEDAVVESIAVGIVAASTTGLLLIGADKAGVVLLNRRRYAQWEKDWAGLDAQGRHRQP</sequence>
<dbReference type="Proteomes" id="UP001059597">
    <property type="component" value="Plasmid SNP1"/>
</dbReference>
<evidence type="ECO:0008006" key="3">
    <source>
        <dbReference type="Google" id="ProtNLM"/>
    </source>
</evidence>
<protein>
    <recommendedName>
        <fullName evidence="3">Membrane protein SCJ1.26</fullName>
    </recommendedName>
</protein>
<keyword evidence="1" id="KW-0614">Plasmid</keyword>
<keyword evidence="2" id="KW-1185">Reference proteome</keyword>
<proteinExistence type="predicted"/>
<geneLocation type="plasmid" evidence="1 2">
    <name>SNP1</name>
</geneLocation>
<name>A0ABN6R7K5_STRNI</name>
<evidence type="ECO:0000313" key="1">
    <source>
        <dbReference type="EMBL" id="BDM74354.1"/>
    </source>
</evidence>
<reference evidence="1" key="1">
    <citation type="submission" date="2022-06" db="EMBL/GenBank/DDBJ databases">
        <title>Complete genome sequence of Streptomyces nigrescens HEK616.</title>
        <authorList>
            <person name="Asamizu S."/>
            <person name="Onaka H."/>
        </authorList>
    </citation>
    <scope>NUCLEOTIDE SEQUENCE</scope>
    <source>
        <strain evidence="1">HEK616</strain>
        <plasmid evidence="1">SNP1</plasmid>
    </source>
</reference>
<gene>
    <name evidence="1" type="ORF">HEK616_78410</name>
</gene>
<dbReference type="RefSeq" id="WP_261957891.1">
    <property type="nucleotide sequence ID" value="NZ_AP026074.1"/>
</dbReference>
<dbReference type="PANTHER" id="PTHR42305">
    <property type="entry name" value="MEMBRANE PROTEIN RV1733C-RELATED"/>
    <property type="match status" value="1"/>
</dbReference>